<dbReference type="GO" id="GO:0051082">
    <property type="term" value="F:unfolded protein binding"/>
    <property type="evidence" value="ECO:0007669"/>
    <property type="project" value="InterPro"/>
</dbReference>
<feature type="zinc finger region" description="CR-type" evidence="7">
    <location>
        <begin position="126"/>
        <end position="210"/>
    </location>
</feature>
<dbReference type="Gene3D" id="2.60.260.20">
    <property type="entry name" value="Urease metallochaperone UreE, N-terminal domain"/>
    <property type="match status" value="2"/>
</dbReference>
<dbReference type="InterPro" id="IPR018253">
    <property type="entry name" value="DnaJ_domain_CS"/>
</dbReference>
<dbReference type="SUPFAM" id="SSF46565">
    <property type="entry name" value="Chaperone J-domain"/>
    <property type="match status" value="1"/>
</dbReference>
<evidence type="ECO:0000256" key="8">
    <source>
        <dbReference type="SAM" id="MobiDB-lite"/>
    </source>
</evidence>
<dbReference type="InterPro" id="IPR012724">
    <property type="entry name" value="DnaJ"/>
</dbReference>
<keyword evidence="12" id="KW-1185">Reference proteome</keyword>
<feature type="region of interest" description="Disordered" evidence="8">
    <location>
        <begin position="352"/>
        <end position="404"/>
    </location>
</feature>
<dbReference type="PROSITE" id="PS51188">
    <property type="entry name" value="ZF_CR"/>
    <property type="match status" value="1"/>
</dbReference>
<dbReference type="InterPro" id="IPR002939">
    <property type="entry name" value="DnaJ_C"/>
</dbReference>
<feature type="domain" description="CR-type" evidence="10">
    <location>
        <begin position="126"/>
        <end position="210"/>
    </location>
</feature>
<proteinExistence type="inferred from homology"/>
<dbReference type="InterPro" id="IPR036410">
    <property type="entry name" value="HSP_DnaJ_Cys-rich_dom_sf"/>
</dbReference>
<dbReference type="PROSITE" id="PS00636">
    <property type="entry name" value="DNAJ_1"/>
    <property type="match status" value="1"/>
</dbReference>
<dbReference type="FunFam" id="2.60.260.20:FF:000003">
    <property type="entry name" value="DnaJ subfamily A member 2"/>
    <property type="match status" value="1"/>
</dbReference>
<dbReference type="InterPro" id="IPR001305">
    <property type="entry name" value="HSP_DnaJ_Cys-rich_dom"/>
</dbReference>
<evidence type="ECO:0000313" key="11">
    <source>
        <dbReference type="EMBL" id="KAG8543004.1"/>
    </source>
</evidence>
<dbReference type="PRINTS" id="PR00625">
    <property type="entry name" value="JDOMAIN"/>
</dbReference>
<dbReference type="Pfam" id="PF00226">
    <property type="entry name" value="DnaJ"/>
    <property type="match status" value="1"/>
</dbReference>
<keyword evidence="6" id="KW-0449">Lipoprotein</keyword>
<dbReference type="AlphaFoldDB" id="A0AAV6Z0B8"/>
<dbReference type="EMBL" id="WNYA01004078">
    <property type="protein sequence ID" value="KAG8543005.1"/>
    <property type="molecule type" value="Genomic_DNA"/>
</dbReference>
<dbReference type="SUPFAM" id="SSF57938">
    <property type="entry name" value="DnaJ/Hsp40 cysteine-rich domain"/>
    <property type="match status" value="1"/>
</dbReference>
<feature type="compositionally biased region" description="Basic and acidic residues" evidence="8">
    <location>
        <begin position="372"/>
        <end position="385"/>
    </location>
</feature>
<dbReference type="Pfam" id="PF01556">
    <property type="entry name" value="DnaJ_C"/>
    <property type="match status" value="1"/>
</dbReference>
<gene>
    <name evidence="11" type="ORF">GDO81_025609</name>
</gene>
<accession>A0AAV6Z0B8</accession>
<dbReference type="PROSITE" id="PS50076">
    <property type="entry name" value="DNAJ_2"/>
    <property type="match status" value="1"/>
</dbReference>
<keyword evidence="6" id="KW-0636">Prenylation</keyword>
<evidence type="ECO:0000256" key="6">
    <source>
        <dbReference type="ARBA" id="ARBA00023289"/>
    </source>
</evidence>
<reference evidence="11" key="1">
    <citation type="thesis" date="2020" institute="ProQuest LLC" country="789 East Eisenhower Parkway, Ann Arbor, MI, USA">
        <title>Comparative Genomics and Chromosome Evolution.</title>
        <authorList>
            <person name="Mudd A.B."/>
        </authorList>
    </citation>
    <scope>NUCLEOTIDE SEQUENCE</scope>
    <source>
        <strain evidence="11">237g6f4</strain>
        <tissue evidence="11">Blood</tissue>
    </source>
</reference>
<evidence type="ECO:0000259" key="9">
    <source>
        <dbReference type="PROSITE" id="PS50076"/>
    </source>
</evidence>
<keyword evidence="2" id="KW-0677">Repeat</keyword>
<dbReference type="SUPFAM" id="SSF49493">
    <property type="entry name" value="HSP40/DnaJ peptide-binding domain"/>
    <property type="match status" value="2"/>
</dbReference>
<evidence type="ECO:0000256" key="1">
    <source>
        <dbReference type="ARBA" id="ARBA00022723"/>
    </source>
</evidence>
<dbReference type="CDD" id="cd06257">
    <property type="entry name" value="DnaJ"/>
    <property type="match status" value="1"/>
</dbReference>
<feature type="domain" description="J" evidence="9">
    <location>
        <begin position="6"/>
        <end position="68"/>
    </location>
</feature>
<dbReference type="GO" id="GO:0005524">
    <property type="term" value="F:ATP binding"/>
    <property type="evidence" value="ECO:0007669"/>
    <property type="project" value="InterPro"/>
</dbReference>
<evidence type="ECO:0000256" key="7">
    <source>
        <dbReference type="PROSITE-ProRule" id="PRU00546"/>
    </source>
</evidence>
<dbReference type="CDD" id="cd10747">
    <property type="entry name" value="DnaJ_C"/>
    <property type="match status" value="1"/>
</dbReference>
<keyword evidence="5" id="KW-0143">Chaperone</keyword>
<dbReference type="SMART" id="SM00271">
    <property type="entry name" value="DnaJ"/>
    <property type="match status" value="1"/>
</dbReference>
<dbReference type="Pfam" id="PF00684">
    <property type="entry name" value="DnaJ_CXXCXGXG"/>
    <property type="match status" value="1"/>
</dbReference>
<organism evidence="11 12">
    <name type="scientific">Engystomops pustulosus</name>
    <name type="common">Tungara frog</name>
    <name type="synonym">Physalaemus pustulosus</name>
    <dbReference type="NCBI Taxonomy" id="76066"/>
    <lineage>
        <taxon>Eukaryota</taxon>
        <taxon>Metazoa</taxon>
        <taxon>Chordata</taxon>
        <taxon>Craniata</taxon>
        <taxon>Vertebrata</taxon>
        <taxon>Euteleostomi</taxon>
        <taxon>Amphibia</taxon>
        <taxon>Batrachia</taxon>
        <taxon>Anura</taxon>
        <taxon>Neobatrachia</taxon>
        <taxon>Hyloidea</taxon>
        <taxon>Leptodactylidae</taxon>
        <taxon>Leiuperinae</taxon>
        <taxon>Engystomops</taxon>
    </lineage>
</organism>
<dbReference type="GO" id="GO:0030544">
    <property type="term" value="F:Hsp70 protein binding"/>
    <property type="evidence" value="ECO:0007669"/>
    <property type="project" value="InterPro"/>
</dbReference>
<dbReference type="InterPro" id="IPR044713">
    <property type="entry name" value="DNJA1/2-like"/>
</dbReference>
<dbReference type="GO" id="GO:0008270">
    <property type="term" value="F:zinc ion binding"/>
    <property type="evidence" value="ECO:0007669"/>
    <property type="project" value="UniProtKB-KW"/>
</dbReference>
<dbReference type="InterPro" id="IPR008971">
    <property type="entry name" value="HSP40/DnaJ_pept-bd"/>
</dbReference>
<dbReference type="Proteomes" id="UP000824782">
    <property type="component" value="Unassembled WGS sequence"/>
</dbReference>
<evidence type="ECO:0000256" key="3">
    <source>
        <dbReference type="ARBA" id="ARBA00022771"/>
    </source>
</evidence>
<dbReference type="EMBL" id="WNYA01004078">
    <property type="protein sequence ID" value="KAG8543004.1"/>
    <property type="molecule type" value="Genomic_DNA"/>
</dbReference>
<protein>
    <recommendedName>
        <fullName evidence="13">DnaJ homolog subfamily A member 1-like</fullName>
    </recommendedName>
</protein>
<dbReference type="HAMAP" id="MF_01152">
    <property type="entry name" value="DnaJ"/>
    <property type="match status" value="1"/>
</dbReference>
<keyword evidence="4 7" id="KW-0862">Zinc</keyword>
<dbReference type="InterPro" id="IPR036869">
    <property type="entry name" value="J_dom_sf"/>
</dbReference>
<dbReference type="CDD" id="cd10719">
    <property type="entry name" value="DnaJ_zf"/>
    <property type="match status" value="1"/>
</dbReference>
<dbReference type="GO" id="GO:0006457">
    <property type="term" value="P:protein folding"/>
    <property type="evidence" value="ECO:0007669"/>
    <property type="project" value="InterPro"/>
</dbReference>
<evidence type="ECO:0000256" key="2">
    <source>
        <dbReference type="ARBA" id="ARBA00022737"/>
    </source>
</evidence>
<dbReference type="Gene3D" id="1.10.287.110">
    <property type="entry name" value="DnaJ domain"/>
    <property type="match status" value="1"/>
</dbReference>
<dbReference type="Gene3D" id="2.10.230.10">
    <property type="entry name" value="Heat shock protein DnaJ, cysteine-rich domain"/>
    <property type="match status" value="1"/>
</dbReference>
<dbReference type="GO" id="GO:0009408">
    <property type="term" value="P:response to heat"/>
    <property type="evidence" value="ECO:0007669"/>
    <property type="project" value="InterPro"/>
</dbReference>
<keyword evidence="3 7" id="KW-0863">Zinc-finger</keyword>
<dbReference type="InterPro" id="IPR001623">
    <property type="entry name" value="DnaJ_domain"/>
</dbReference>
<evidence type="ECO:0000256" key="4">
    <source>
        <dbReference type="ARBA" id="ARBA00022833"/>
    </source>
</evidence>
<sequence length="404" mass="45689">MVKETAYYDILGVPPAASSEEIKRAFRRLALKYHPDKNPNAGEKFKQISKAYEVLSDSRKRDLYNRGGESALRDGPCDRSGHHASPMDIFSVFFGGGGSINRSRGDRSGKTVTHYLPVSLEDLYNGATRKLSLQKNVICPKCKGSGARHGGVVQCPKCHGSGMETHILGHMPGMMHSLQTTCSECHGQGEYIRTRDRCRICSGRKVIKEKKILTVHIDKGMKNRHKMIFHREGDQSPGLHPGDVVIVLEQKEHPVFQRRGNDLVMTMEIGLADALCACRQKVQTLDDRTILVTSQPGKVIRPGDIKCIPKEGMPVYRDPFEKGNLIIHFQVKFPDPGWLPVENLKQLQELFPSRPQPNLPEDTEEVTLSNYDPREEHKRQTRKEAYEEDQDRNSYHHPMQCQTS</sequence>
<comment type="caution">
    <text evidence="11">The sequence shown here is derived from an EMBL/GenBank/DDBJ whole genome shotgun (WGS) entry which is preliminary data.</text>
</comment>
<evidence type="ECO:0000313" key="12">
    <source>
        <dbReference type="Proteomes" id="UP000824782"/>
    </source>
</evidence>
<dbReference type="PANTHER" id="PTHR43888">
    <property type="entry name" value="DNAJ-LIKE-2, ISOFORM A-RELATED"/>
    <property type="match status" value="1"/>
</dbReference>
<evidence type="ECO:0000256" key="5">
    <source>
        <dbReference type="ARBA" id="ARBA00023186"/>
    </source>
</evidence>
<name>A0AAV6Z0B8_ENGPU</name>
<evidence type="ECO:0008006" key="13">
    <source>
        <dbReference type="Google" id="ProtNLM"/>
    </source>
</evidence>
<evidence type="ECO:0000259" key="10">
    <source>
        <dbReference type="PROSITE" id="PS51188"/>
    </source>
</evidence>
<dbReference type="FunFam" id="2.10.230.10:FF:000001">
    <property type="entry name" value="DnaJ subfamily A member 2"/>
    <property type="match status" value="1"/>
</dbReference>
<keyword evidence="1 7" id="KW-0479">Metal-binding</keyword>